<evidence type="ECO:0000313" key="1">
    <source>
        <dbReference type="EMBL" id="KJH52661.1"/>
    </source>
</evidence>
<reference evidence="1 2" key="1">
    <citation type="submission" date="2013-11" db="EMBL/GenBank/DDBJ databases">
        <title>Draft genome of the bovine lungworm Dictyocaulus viviparus.</title>
        <authorList>
            <person name="Mitreva M."/>
        </authorList>
    </citation>
    <scope>NUCLEOTIDE SEQUENCE [LARGE SCALE GENOMIC DNA]</scope>
    <source>
        <strain evidence="1 2">HannoverDv2000</strain>
    </source>
</reference>
<dbReference type="Proteomes" id="UP000053766">
    <property type="component" value="Unassembled WGS sequence"/>
</dbReference>
<sequence length="86" mass="10397">MAKNYSFYFRYRSFYLNISFTIHWNCIVSFRNFRHQIADSVRKLLRSPINSPTKLFFKKKNIIIPADRVRLVGESNQTTDFKQCRL</sequence>
<organism evidence="1 2">
    <name type="scientific">Dictyocaulus viviparus</name>
    <name type="common">Bovine lungworm</name>
    <dbReference type="NCBI Taxonomy" id="29172"/>
    <lineage>
        <taxon>Eukaryota</taxon>
        <taxon>Metazoa</taxon>
        <taxon>Ecdysozoa</taxon>
        <taxon>Nematoda</taxon>
        <taxon>Chromadorea</taxon>
        <taxon>Rhabditida</taxon>
        <taxon>Rhabditina</taxon>
        <taxon>Rhabditomorpha</taxon>
        <taxon>Strongyloidea</taxon>
        <taxon>Metastrongylidae</taxon>
        <taxon>Dictyocaulus</taxon>
    </lineage>
</organism>
<proteinExistence type="predicted"/>
<protein>
    <submittedName>
        <fullName evidence="1">Uncharacterized protein</fullName>
    </submittedName>
</protein>
<name>A0A0D8YDG8_DICVI</name>
<dbReference type="EMBL" id="KN716161">
    <property type="protein sequence ID" value="KJH52661.1"/>
    <property type="molecule type" value="Genomic_DNA"/>
</dbReference>
<evidence type="ECO:0000313" key="2">
    <source>
        <dbReference type="Proteomes" id="UP000053766"/>
    </source>
</evidence>
<accession>A0A0D8YDG8</accession>
<reference evidence="2" key="2">
    <citation type="journal article" date="2016" name="Sci. Rep.">
        <title>Dictyocaulus viviparus genome, variome and transcriptome elucidate lungworm biology and support future intervention.</title>
        <authorList>
            <person name="McNulty S.N."/>
            <person name="Strube C."/>
            <person name="Rosa B.A."/>
            <person name="Martin J.C."/>
            <person name="Tyagi R."/>
            <person name="Choi Y.J."/>
            <person name="Wang Q."/>
            <person name="Hallsworth Pepin K."/>
            <person name="Zhang X."/>
            <person name="Ozersky P."/>
            <person name="Wilson R.K."/>
            <person name="Sternberg P.W."/>
            <person name="Gasser R.B."/>
            <person name="Mitreva M."/>
        </authorList>
    </citation>
    <scope>NUCLEOTIDE SEQUENCE [LARGE SCALE GENOMIC DNA]</scope>
    <source>
        <strain evidence="2">HannoverDv2000</strain>
    </source>
</reference>
<dbReference type="OrthoDB" id="5823292at2759"/>
<dbReference type="AlphaFoldDB" id="A0A0D8YDG8"/>
<gene>
    <name evidence="1" type="ORF">DICVIV_01122</name>
</gene>
<keyword evidence="2" id="KW-1185">Reference proteome</keyword>